<dbReference type="AlphaFoldDB" id="M5EUV9"/>
<evidence type="ECO:0000313" key="3">
    <source>
        <dbReference type="Proteomes" id="UP000012062"/>
    </source>
</evidence>
<dbReference type="InterPro" id="IPR050706">
    <property type="entry name" value="Cyclic-di-GMP_PDE-like"/>
</dbReference>
<proteinExistence type="predicted"/>
<feature type="domain" description="EAL" evidence="1">
    <location>
        <begin position="1"/>
        <end position="112"/>
    </location>
</feature>
<dbReference type="PANTHER" id="PTHR33121:SF23">
    <property type="entry name" value="CYCLIC DI-GMP PHOSPHODIESTERASE PDEB"/>
    <property type="match status" value="1"/>
</dbReference>
<dbReference type="PANTHER" id="PTHR33121">
    <property type="entry name" value="CYCLIC DI-GMP PHOSPHODIESTERASE PDEF"/>
    <property type="match status" value="1"/>
</dbReference>
<organism evidence="2 3">
    <name type="scientific">Mesorhizobium metallidurans STM 2683</name>
    <dbReference type="NCBI Taxonomy" id="1297569"/>
    <lineage>
        <taxon>Bacteria</taxon>
        <taxon>Pseudomonadati</taxon>
        <taxon>Pseudomonadota</taxon>
        <taxon>Alphaproteobacteria</taxon>
        <taxon>Hyphomicrobiales</taxon>
        <taxon>Phyllobacteriaceae</taxon>
        <taxon>Mesorhizobium</taxon>
    </lineage>
</organism>
<dbReference type="GO" id="GO:0071111">
    <property type="term" value="F:cyclic-guanylate-specific phosphodiesterase activity"/>
    <property type="evidence" value="ECO:0007669"/>
    <property type="project" value="InterPro"/>
</dbReference>
<keyword evidence="3" id="KW-1185">Reference proteome</keyword>
<dbReference type="InterPro" id="IPR001633">
    <property type="entry name" value="EAL_dom"/>
</dbReference>
<dbReference type="Pfam" id="PF00563">
    <property type="entry name" value="EAL"/>
    <property type="match status" value="1"/>
</dbReference>
<dbReference type="PROSITE" id="PS50883">
    <property type="entry name" value="EAL"/>
    <property type="match status" value="1"/>
</dbReference>
<protein>
    <recommendedName>
        <fullName evidence="1">EAL domain-containing protein</fullName>
    </recommendedName>
</protein>
<evidence type="ECO:0000259" key="1">
    <source>
        <dbReference type="PROSITE" id="PS50883"/>
    </source>
</evidence>
<accession>M5EUV9</accession>
<dbReference type="InterPro" id="IPR035919">
    <property type="entry name" value="EAL_sf"/>
</dbReference>
<sequence length="120" mass="13314">MRKARARHCRVSLDDFGAGMSSFEYLRRFPVDQIKIDGSFIEHIAQSRFDREIVSAISAIARSLGCSVVAEKVERQDALEILQEMGVAFGQGYLLHRPEPLEAIVARATAQAISPVGRRA</sequence>
<comment type="caution">
    <text evidence="2">The sequence shown here is derived from an EMBL/GenBank/DDBJ whole genome shotgun (WGS) entry which is preliminary data.</text>
</comment>
<dbReference type="SMART" id="SM00052">
    <property type="entry name" value="EAL"/>
    <property type="match status" value="1"/>
</dbReference>
<gene>
    <name evidence="2" type="ORF">MESS2_690029</name>
</gene>
<dbReference type="Gene3D" id="3.20.20.450">
    <property type="entry name" value="EAL domain"/>
    <property type="match status" value="1"/>
</dbReference>
<dbReference type="EMBL" id="CAUM01000138">
    <property type="protein sequence ID" value="CCV08027.1"/>
    <property type="molecule type" value="Genomic_DNA"/>
</dbReference>
<evidence type="ECO:0000313" key="2">
    <source>
        <dbReference type="EMBL" id="CCV08027.1"/>
    </source>
</evidence>
<dbReference type="CDD" id="cd01948">
    <property type="entry name" value="EAL"/>
    <property type="match status" value="1"/>
</dbReference>
<dbReference type="eggNOG" id="COG2200">
    <property type="taxonomic scope" value="Bacteria"/>
</dbReference>
<reference evidence="2 3" key="1">
    <citation type="submission" date="2013-02" db="EMBL/GenBank/DDBJ databases">
        <authorList>
            <person name="Genoscope - CEA"/>
        </authorList>
    </citation>
    <scope>NUCLEOTIDE SEQUENCE [LARGE SCALE GENOMIC DNA]</scope>
    <source>
        <strain evidence="2 3">STM 2683</strain>
    </source>
</reference>
<dbReference type="STRING" id="1297569.MESS2_690029"/>
<dbReference type="SUPFAM" id="SSF141868">
    <property type="entry name" value="EAL domain-like"/>
    <property type="match status" value="1"/>
</dbReference>
<dbReference type="Proteomes" id="UP000012062">
    <property type="component" value="Unassembled WGS sequence"/>
</dbReference>
<name>M5EUV9_9HYPH</name>